<dbReference type="Pfam" id="PF05168">
    <property type="entry name" value="HEPN"/>
    <property type="match status" value="1"/>
</dbReference>
<accession>A0A669C7I0</accession>
<dbReference type="SMART" id="SM00748">
    <property type="entry name" value="HEPN"/>
    <property type="match status" value="1"/>
</dbReference>
<keyword evidence="4" id="KW-1185">Reference proteome</keyword>
<reference evidence="3" key="2">
    <citation type="submission" date="2025-09" db="UniProtKB">
        <authorList>
            <consortium name="Ensembl"/>
        </authorList>
    </citation>
    <scope>IDENTIFICATION</scope>
</reference>
<dbReference type="Gene3D" id="1.10.287.110">
    <property type="entry name" value="DnaJ domain"/>
    <property type="match status" value="1"/>
</dbReference>
<feature type="domain" description="HEPN" evidence="2">
    <location>
        <begin position="4161"/>
        <end position="4277"/>
    </location>
</feature>
<dbReference type="OMA" id="IENWPIF"/>
<dbReference type="SUPFAM" id="SSF55874">
    <property type="entry name" value="ATPase domain of HSP90 chaperone/DNA topoisomerase II/histidine kinase"/>
    <property type="match status" value="3"/>
</dbReference>
<evidence type="ECO:0000313" key="3">
    <source>
        <dbReference type="Ensembl" id="ENSONIP00000042816.1"/>
    </source>
</evidence>
<name>A0A669C7I0_ORENI</name>
<dbReference type="Ensembl" id="ENSONIT00000061312.1">
    <property type="protein sequence ID" value="ENSONIP00000042816.1"/>
    <property type="gene ID" value="ENSONIG00000035682.1"/>
</dbReference>
<proteinExistence type="predicted"/>
<feature type="region of interest" description="Disordered" evidence="1">
    <location>
        <begin position="3890"/>
        <end position="3910"/>
    </location>
</feature>
<dbReference type="Proteomes" id="UP000005207">
    <property type="component" value="Unplaced"/>
</dbReference>
<dbReference type="InterPro" id="IPR036869">
    <property type="entry name" value="J_dom_sf"/>
</dbReference>
<dbReference type="Pfam" id="PF25794">
    <property type="entry name" value="SACS"/>
    <property type="match status" value="3"/>
</dbReference>
<dbReference type="InParanoid" id="A0A669C7I0"/>
<dbReference type="Gene3D" id="1.20.120.330">
    <property type="entry name" value="Nucleotidyltransferases domain 2"/>
    <property type="match status" value="1"/>
</dbReference>
<evidence type="ECO:0000313" key="4">
    <source>
        <dbReference type="Proteomes" id="UP000005207"/>
    </source>
</evidence>
<reference evidence="3" key="1">
    <citation type="submission" date="2025-08" db="UniProtKB">
        <authorList>
            <consortium name="Ensembl"/>
        </authorList>
    </citation>
    <scope>IDENTIFICATION</scope>
</reference>
<dbReference type="GeneTree" id="ENSGT00940000164866"/>
<dbReference type="PANTHER" id="PTHR46919">
    <property type="entry name" value="ZINC FINGER, C3HC4 TYPE (RING FINGER) FAMILY PROTEIN"/>
    <property type="match status" value="1"/>
</dbReference>
<dbReference type="SUPFAM" id="SSF81593">
    <property type="entry name" value="Nucleotidyltransferase substrate binding subunit/domain"/>
    <property type="match status" value="1"/>
</dbReference>
<dbReference type="PANTHER" id="PTHR46919:SF2">
    <property type="entry name" value="SACSIN"/>
    <property type="match status" value="1"/>
</dbReference>
<sequence length="4286" mass="490545">MMSVKAKKKARTSFGATAPPFIDYLKDILRRYPDGGQILKELIQNADDARATEVVFIHDERSYGTESIWTEELGKYQGPALYAYNNAAFTVEDWQGIQMAGRSVKRDDPSKVGRFGIGFNSVYHITDVPSILSSEHLGMMDPQEKIFGERSGGFRWSLDDSEDQEVLLNMHHQFQPFRDIVSLVCEHGWSKVVMEDQHFNGTIFRFPLRNEASEISDNLYDSDKVTELFDSFIADADLSLLFLKNVTSVSLLHISEDGAVNTRLEVKSSVPTDGVLEPEEESVTEGLTRFKVITVSSEDQKETKWLLTTCTMKEGVAEDLDLLTKKLSFLPQVDLAFPCGEKRDCSQSRLSCFLPLPNNESNKTGLPVYVNACFGLTDNRRHIKWQEEDQRHDEHALWNEMLMKKVFPQAYIKIIQDAIKLAQKSILPVSSVYNLWPDLTQIQHKEKWHALTLHVFHHLFRQNVAILSLAKDERQFISPSEAVFPCNGPTSTNILSAIKRALVSCGENLVTLPASVAVAINETYPNPSTLKHVTPAFLRAILHRTGVDNITKDDKLSLLEYILGDEQYKELEGLHLLPLSDGSFRYFSYREEDTALIDSHEFPRILLPFCNHLFIPHNLTPVCSTHLIQLARRSFFRVISIDASHVAEYTRRYLPPDWKQTGKNLVAWENSNSQHPPLDWFQEFWRFLNSHFNELSPFTDIPLIPVCPLSHSQTVSVAKLQQDTTLIFQKNKHLSLPDRIAQLVNKVGGTVVRGNEWLKHEDLDSYVLCPSPRSVLKVLMNLDFQHLLTELTSASHTACNELKDYLSYLDSLSKTEKDFLLKLPLFQTMKGFSVAAQSKQAVLLISGLTVPTELPMPDSIIQCSTETDRRLLQMLKIHLLDTAEAANVLVDSIRKGNCSSEDTKKTMTWVLQHGKVLFSQNESLKCSCKDLSFIEVNGQLKKASDFFDPRIQTFKVIFESDFFPPPSYTHSLQMLESLTEIGLLNKEIDVSPEHLLHAATLTDKLCVNSQTEALRRAQVLLGMLESNDLLSKFSHKQLHCLKMLKWIPCEQPGSNQQFSDKSQKYCLFCPKEIRHSVYKDIVGHVMPLTGKLSDRVSNRLGLKDLPPPEKVIENLSVLKSKALEMANPDTDVDFKRQLHSIYKHMQDNVSVFVTMMSKETCWLWTHNQFVAPQDLVLEYPNNLDLSSYIGKVSSEFLPYKTLFQKFGLRKVLSNEDILGILYSIQQTVEARQPPFASSSEVKVSIEILNWLWKEKKTVQDDIPVPVIAEGGKFTLKPRSTALFCDVSKNGLKELNCREEEIFVIHEEIPKAAAEWLEIRFLSTHILDPEEIGIEQCGQSEPITMRIKNILKEYDEDSDIFKELIQNAEDAGADVCKFLVDFRVHRDAPESLIDPDMALCQGPCLWAFNNEQFTAEDWKNIVRVGSASKENQVEKIGTFGLGFNTVYHVTDVPSILSGNTLLILDPNVTHLTKHIKYKSNPGIKLDLSQRRILRWFPGQFGSYENIFDCTFTRKSPPDPYPGTLIKLPFRSEEEAVKSEISTKVYQKHNILDIQHHFSKNSKTLLLFLKNIITLSLQNIPHNGSTPPRDNEKETIFIVSKTTVSAMEIPDDSSVSKQRHAEESLMKVECKCKEVIDSFTVIIVKISSQQSNETEVQFWLLYNCFGTHKSLKMALHKNKQASFSLPIGGIAVPLQNDPETGKFTTLQTDLVGQAFCFLPLPIHTGLPVNVNGTFAVTSNRKALWETGVKNDWNKALLQDPVVTAYVTVLKALKKMSEDKQLVSYCYYNFWPDREKVTETFKPLVDALYSTIVDDSVGPELFSDGKQWFSMNNAIFLHESIENDEEIGNLAVQVCQKYVKGPNHVVTLPMWLRNSFKQAGLEKVLQNRTWNWEKFYQEAVFSNLTTMDSTSRDTLLLHAIDVNVKEIDNLLLCYPCIPTKGGQLQHVRKLVNPSGKVACLFEPKEGRLLDGSENDFRSPKRIQRLLELGMASDHLPLEDITEKAGTIDKTWSIDKKKAFVHLKCLFELMKNHIHDNDSHHWKTLRTTAFLPAYSPGDTKMEGNVTLKRPTDVFIDKCSLLVNMTQPVLDHTNLNIHNTDPVLQILGVHSTPKVQMVLQQLHQVSKQAHSIDRSMLYKIAFECYKCLDKWICYSGNTTYIEHWAYSFPFILIGDTFVNVDRVAENGQFEAKPYLHVLPAAFTSFRNLWESIGVAKQFTIAQLLTVLQDLHAQHGNKPLPKSDLSVCLTILNKGIFEAKVKITDDFLIPNEHGVLQFASELFYNDSPWMPLTSGVTLCHENIPRVMACHLGIKTTRHHSLETHIVDDMSPFAFDFEQREELTVRIKNIISAYPSKKDILKELIQNADDAEATEIHFIWDKRQHGKEKTFGEKWNDLQGPALCVFNNKVFSDADIKGIQQLGEGGKHNTPGKIGKYGVGFNSVYHLTDCPSILTGDEVLCISDPNQKYIENHSNKPRYGIGYKLADTFKEMYVDVYKSFLPDIFSLKEGTMFRLPLRMGANANTSKISQQGVTDRDMKELCSALSEDPEGLILFLKNICKITVHEISEDSRGLKTIFEVEKNLPQTSREEKDAFIKHLQNALQSDKLATHKTFYETVISTSDKRQTTWIVAEQFGSFKNSCELKLSYKLPQASLAARVNTKESSVMDFKGEVFCSLPLPGKTGLPVHVNGNFEVDSARRGLWKEDGKSKKSNWNEILKQNVIAPLYADLLHYIRRMITVKKVSLASTESYFRSEYLCFWPTVSKDVCPDWHEMIHGVYRSLKEKGLDVIPVMKSSTRKIADKKIKEYSFDWCNVSETDPTESPYLTFSGNFKLNNILEDLGMNLVPYSTNMQRIWTSFRSAGVEVKEVSPSTVRTFLQAKPLNDPTQTDEDLPLPISATLVKDEKRCSELLSFCLKDFSSQKVTQNLLNGLPLLLTRDKVLRLFNSQTPKWISRYEDVFFDCQAQFADYQTNIWHTDLLQRLKLVRNMTLRHSEKYLKTLIQHLLENCEVDPHSGLHVPNEKILKWLKSLWRFIMNEIKPPTSRDDESSLTLSDVRKHFSDCCILPVVCPRLKNKHFLQTMKHMSSVVFASQKHKDISGILFKLGFMRFDHVFFSEMDRWIYSCLQDELLDVDDESSVLDQVYKINRSEFSHLSNDNMKEFQMFLQSGLSKSKVNQEYVRKLKSLPIFETTQGERVRIDEPKKVFILKIKYSVIFPDLFNLPTNSSIFLKHNSENYMLSETLNIQVLDDLQYFMKFILPAVHQLTETQILHSLKLLLSLDYSLKERKIIISSLKTVKLIRSSQGRLEPASYYFDESVELYKQMLPHERFVPERFWTELCDGDDYTTEKAKELVRELGMKHVVSNDEIINFAHQLESEAKVNRRLKDMKQKSSLLFREVLNNECNIKTKKQNLLERIADIKFIFPVIIRKELSNYHQPFAAEGTTVKIRGSLIDKNPEHQDLIWTSMPIIDLPVIDLPFMSQGLQKMIKNAGAHEEPPPNCVASNIRNICQSPCETDQLIKTRAKVFRSSYAYLQAKRFEGNQLAGLPVVLVEKDTKLMRPDDVCLSLSYDLDFRPYLYKITPKDAMYAPFFQKIGVKNEATAEQYCNVLAAVYADSCDKQKLHSNQLRTVKRAVEQLFKLIKTHGNQKLLEYVETLYLPAVDGKLYPSATLCYNDTVFETKRLEEALENKFLLLEKLSECYLGNDKYKHHQLLQLLPQKFQPKMLSEFTEERVVESKMQLCELGTGCEFSGWFDKHLSSGAFKYGLICLIREQLQGKITQEDASNICEQIFGSIQIICCKTLETTLWLNKQPLAKTDEETDVFVERGQQGCTFYLKHNDDMAHKVINEVITTLTKEINALLGNRIASVHLPVLGQLLMCNDLQDIRKTLAKSQIRDSAETESSSFSPAAPGTEVPGEWHDCLDMNVLNNFEEGEYVGYSIDDKYIYTVIVEELPGHNGQYSWRYKIDIGEDEPIEVSCVDLFQFKRQKKVKTERRKCMEPEPQKKMLKPEENSCMELEPLTGAVPHSSEPSTSSLPASVEEAKREIDKCLAEIWRLPEEERHKAIKRLYLRWHPDKNPDCQSLASEAFKYLQNRIDELSKGKAAGLTFSSRNTNFRGFYQQWNQEARYHRNSRERFSRGYRGFHSYNFWTHNENVPRPDREEARRWCRQARCDLNAAHKDTGGGSTEWCLFKVHQAVEKSLIAACYKRNGQHPNSSSISTTAAQVSRYSPQLRDLPEIVKNLQTLGVDPKRTQYPNCHPYPHIPNGQFRSENEMLALNKASELLNKIEAYVN</sequence>
<dbReference type="InterPro" id="IPR058210">
    <property type="entry name" value="SACS/Nov_dom"/>
</dbReference>
<dbReference type="InterPro" id="IPR036890">
    <property type="entry name" value="HATPase_C_sf"/>
</dbReference>
<organism evidence="3 4">
    <name type="scientific">Oreochromis niloticus</name>
    <name type="common">Nile tilapia</name>
    <name type="synonym">Tilapia nilotica</name>
    <dbReference type="NCBI Taxonomy" id="8128"/>
    <lineage>
        <taxon>Eukaryota</taxon>
        <taxon>Metazoa</taxon>
        <taxon>Chordata</taxon>
        <taxon>Craniata</taxon>
        <taxon>Vertebrata</taxon>
        <taxon>Euteleostomi</taxon>
        <taxon>Actinopterygii</taxon>
        <taxon>Neopterygii</taxon>
        <taxon>Teleostei</taxon>
        <taxon>Neoteleostei</taxon>
        <taxon>Acanthomorphata</taxon>
        <taxon>Ovalentaria</taxon>
        <taxon>Cichlomorphae</taxon>
        <taxon>Cichliformes</taxon>
        <taxon>Cichlidae</taxon>
        <taxon>African cichlids</taxon>
        <taxon>Pseudocrenilabrinae</taxon>
        <taxon>Oreochromini</taxon>
        <taxon>Oreochromis</taxon>
    </lineage>
</organism>
<evidence type="ECO:0000256" key="1">
    <source>
        <dbReference type="SAM" id="MobiDB-lite"/>
    </source>
</evidence>
<dbReference type="InterPro" id="IPR007842">
    <property type="entry name" value="HEPN_dom"/>
</dbReference>
<dbReference type="NCBIfam" id="NF047352">
    <property type="entry name" value="P_loop_sacsin"/>
    <property type="match status" value="3"/>
</dbReference>
<protein>
    <recommendedName>
        <fullName evidence="2">HEPN domain-containing protein</fullName>
    </recommendedName>
</protein>
<evidence type="ECO:0000259" key="2">
    <source>
        <dbReference type="PROSITE" id="PS50910"/>
    </source>
</evidence>
<dbReference type="Gene3D" id="3.30.565.10">
    <property type="entry name" value="Histidine kinase-like ATPase, C-terminal domain"/>
    <property type="match status" value="1"/>
</dbReference>
<dbReference type="PROSITE" id="PS50910">
    <property type="entry name" value="HEPN"/>
    <property type="match status" value="1"/>
</dbReference>
<dbReference type="SUPFAM" id="SSF46565">
    <property type="entry name" value="Chaperone J-domain"/>
    <property type="match status" value="1"/>
</dbReference>